<dbReference type="AlphaFoldDB" id="A0A8T0K4M6"/>
<evidence type="ECO:0000313" key="3">
    <source>
        <dbReference type="Proteomes" id="UP000743370"/>
    </source>
</evidence>
<sequence>MINELSCLIVQFQVFQSGMNALVLYIVLGDIGKPTTKLEKAAVRDGTCIWDNPVYETVKFVQESKTGKISDRIYHFVVSTGLPKASPIGEVSINFADYVETTKPSSVSLPIRISHCDVVLHVKDFASAQFLMMQFLLVRQ</sequence>
<gene>
    <name evidence="2" type="ORF">HKW66_Vig0079680</name>
</gene>
<accession>A0A8T0K4M6</accession>
<evidence type="ECO:0000259" key="1">
    <source>
        <dbReference type="PROSITE" id="PS51840"/>
    </source>
</evidence>
<evidence type="ECO:0000313" key="2">
    <source>
        <dbReference type="EMBL" id="KAG2394657.1"/>
    </source>
</evidence>
<comment type="caution">
    <text evidence="2">The sequence shown here is derived from an EMBL/GenBank/DDBJ whole genome shotgun (WGS) entry which is preliminary data.</text>
</comment>
<organism evidence="2 3">
    <name type="scientific">Phaseolus angularis</name>
    <name type="common">Azuki bean</name>
    <name type="synonym">Vigna angularis</name>
    <dbReference type="NCBI Taxonomy" id="3914"/>
    <lineage>
        <taxon>Eukaryota</taxon>
        <taxon>Viridiplantae</taxon>
        <taxon>Streptophyta</taxon>
        <taxon>Embryophyta</taxon>
        <taxon>Tracheophyta</taxon>
        <taxon>Spermatophyta</taxon>
        <taxon>Magnoliopsida</taxon>
        <taxon>eudicotyledons</taxon>
        <taxon>Gunneridae</taxon>
        <taxon>Pentapetalae</taxon>
        <taxon>rosids</taxon>
        <taxon>fabids</taxon>
        <taxon>Fabales</taxon>
        <taxon>Fabaceae</taxon>
        <taxon>Papilionoideae</taxon>
        <taxon>50 kb inversion clade</taxon>
        <taxon>NPAAA clade</taxon>
        <taxon>indigoferoid/millettioid clade</taxon>
        <taxon>Phaseoleae</taxon>
        <taxon>Vigna</taxon>
    </lineage>
</organism>
<name>A0A8T0K4M6_PHAAN</name>
<dbReference type="PANTHER" id="PTHR34452:SF7">
    <property type="entry name" value="MYOSIN HEAVY CHAIN-RELATED PROTEIN"/>
    <property type="match status" value="1"/>
</dbReference>
<proteinExistence type="predicted"/>
<dbReference type="Proteomes" id="UP000743370">
    <property type="component" value="Unassembled WGS sequence"/>
</dbReference>
<dbReference type="EMBL" id="JABFOF010000006">
    <property type="protein sequence ID" value="KAG2394657.1"/>
    <property type="molecule type" value="Genomic_DNA"/>
</dbReference>
<protein>
    <recommendedName>
        <fullName evidence="1">C2 NT-type domain-containing protein</fullName>
    </recommendedName>
</protein>
<dbReference type="InterPro" id="IPR019448">
    <property type="entry name" value="NT-C2"/>
</dbReference>
<reference evidence="2 3" key="1">
    <citation type="submission" date="2020-05" db="EMBL/GenBank/DDBJ databases">
        <title>Vigna angularis (adzuki bean) Var. LongXiaoDou No. 4 denovo assembly.</title>
        <authorList>
            <person name="Xiang H."/>
        </authorList>
    </citation>
    <scope>NUCLEOTIDE SEQUENCE [LARGE SCALE GENOMIC DNA]</scope>
    <source>
        <tissue evidence="2">Leaf</tissue>
    </source>
</reference>
<dbReference type="PANTHER" id="PTHR34452">
    <property type="entry name" value="MYOSIN HEAVY CHAIN-RELATED PROTEIN"/>
    <property type="match status" value="1"/>
</dbReference>
<feature type="domain" description="C2 NT-type" evidence="1">
    <location>
        <begin position="1"/>
        <end position="129"/>
    </location>
</feature>
<dbReference type="Pfam" id="PF10358">
    <property type="entry name" value="NT-C2"/>
    <property type="match status" value="1"/>
</dbReference>
<dbReference type="PROSITE" id="PS51840">
    <property type="entry name" value="C2_NT"/>
    <property type="match status" value="1"/>
</dbReference>